<evidence type="ECO:0000313" key="7">
    <source>
        <dbReference type="EMBL" id="WEU40700.1"/>
    </source>
</evidence>
<evidence type="ECO:0000256" key="2">
    <source>
        <dbReference type="ARBA" id="ARBA00006706"/>
    </source>
</evidence>
<accession>A0AAF0D314</accession>
<keyword evidence="4" id="KW-0479">Metal-binding</keyword>
<reference evidence="7" key="2">
    <citation type="journal article" date="2022" name="Nat. Microbiol.">
        <title>A closed Candidatus Odinarchaeum chromosome exposes Asgard archaeal viruses.</title>
        <authorList>
            <person name="Tamarit D."/>
            <person name="Caceres E.F."/>
            <person name="Krupovic M."/>
            <person name="Nijland R."/>
            <person name="Eme L."/>
            <person name="Robinson N.P."/>
            <person name="Ettema T.J.G."/>
        </authorList>
    </citation>
    <scope>NUCLEOTIDE SEQUENCE</scope>
    <source>
        <strain evidence="7">LCB_4</strain>
    </source>
</reference>
<evidence type="ECO:0000256" key="5">
    <source>
        <dbReference type="ARBA" id="ARBA00022842"/>
    </source>
</evidence>
<comment type="cofactor">
    <cofactor evidence="1">
        <name>Mg(2+)</name>
        <dbReference type="ChEBI" id="CHEBI:18420"/>
    </cofactor>
</comment>
<protein>
    <submittedName>
        <fullName evidence="7">Polyprenyl synthetase family protein</fullName>
    </submittedName>
</protein>
<reference evidence="7" key="1">
    <citation type="journal article" date="2017" name="Nature">
        <title>Asgard archaea illuminate the origin of eukaryotic cellular complexity.</title>
        <authorList>
            <person name="Zaremba-Niedzwiedzka K."/>
            <person name="Caceres E.F."/>
            <person name="Saw J.H."/>
            <person name="Backstrom D."/>
            <person name="Juzokaite L."/>
            <person name="Vancaester E."/>
            <person name="Seitz K.W."/>
            <person name="Anantharaman K."/>
            <person name="Starnawski P."/>
            <person name="Kjeldsen K.U."/>
            <person name="Scott M.B."/>
            <person name="Nunoura T."/>
            <person name="Banfield J.F."/>
            <person name="Schramm A."/>
            <person name="Baker B.J."/>
            <person name="Spang A."/>
            <person name="Ettema T.J.G."/>
        </authorList>
    </citation>
    <scope>NUCLEOTIDE SEQUENCE</scope>
    <source>
        <strain evidence="7">LCB_4</strain>
    </source>
</reference>
<organism evidence="7 8">
    <name type="scientific">Odinarchaeota yellowstonii (strain LCB_4)</name>
    <dbReference type="NCBI Taxonomy" id="1841599"/>
    <lineage>
        <taxon>Archaea</taxon>
        <taxon>Promethearchaeati</taxon>
        <taxon>Candidatus Odinarchaeota</taxon>
        <taxon>Candidatus Odinarchaeia</taxon>
        <taxon>Candidatus Odinarchaeales</taxon>
        <taxon>Candidatus Odinarchaeaceae</taxon>
        <taxon>Candidatus Odinarchaeum</taxon>
    </lineage>
</organism>
<dbReference type="SUPFAM" id="SSF48576">
    <property type="entry name" value="Terpenoid synthases"/>
    <property type="match status" value="1"/>
</dbReference>
<dbReference type="Proteomes" id="UP000186851">
    <property type="component" value="Chromosome"/>
</dbReference>
<dbReference type="InterPro" id="IPR033749">
    <property type="entry name" value="Polyprenyl_synt_CS"/>
</dbReference>
<dbReference type="GO" id="GO:0008299">
    <property type="term" value="P:isoprenoid biosynthetic process"/>
    <property type="evidence" value="ECO:0007669"/>
    <property type="project" value="InterPro"/>
</dbReference>
<keyword evidence="5" id="KW-0460">Magnesium</keyword>
<gene>
    <name evidence="7" type="ORF">OdinLCB4_001875</name>
</gene>
<dbReference type="AlphaFoldDB" id="A0AAF0D314"/>
<evidence type="ECO:0000256" key="6">
    <source>
        <dbReference type="RuleBase" id="RU004466"/>
    </source>
</evidence>
<dbReference type="EMBL" id="CP091871">
    <property type="protein sequence ID" value="WEU40700.1"/>
    <property type="molecule type" value="Genomic_DNA"/>
</dbReference>
<dbReference type="GO" id="GO:0004659">
    <property type="term" value="F:prenyltransferase activity"/>
    <property type="evidence" value="ECO:0007669"/>
    <property type="project" value="InterPro"/>
</dbReference>
<comment type="similarity">
    <text evidence="2 6">Belongs to the FPP/GGPP synthase family.</text>
</comment>
<name>A0AAF0D314_ODILC</name>
<evidence type="ECO:0000256" key="4">
    <source>
        <dbReference type="ARBA" id="ARBA00022723"/>
    </source>
</evidence>
<dbReference type="PANTHER" id="PTHR12001:SF85">
    <property type="entry name" value="SHORT CHAIN ISOPRENYL DIPHOSPHATE SYNTHASE"/>
    <property type="match status" value="1"/>
</dbReference>
<dbReference type="Gene3D" id="1.10.600.10">
    <property type="entry name" value="Farnesyl Diphosphate Synthase"/>
    <property type="match status" value="1"/>
</dbReference>
<dbReference type="Pfam" id="PF00348">
    <property type="entry name" value="polyprenyl_synt"/>
    <property type="match status" value="1"/>
</dbReference>
<evidence type="ECO:0000313" key="8">
    <source>
        <dbReference type="Proteomes" id="UP000186851"/>
    </source>
</evidence>
<dbReference type="PROSITE" id="PS00723">
    <property type="entry name" value="POLYPRENYL_SYNTHASE_1"/>
    <property type="match status" value="1"/>
</dbReference>
<proteinExistence type="inferred from homology"/>
<dbReference type="InterPro" id="IPR008949">
    <property type="entry name" value="Isoprenoid_synthase_dom_sf"/>
</dbReference>
<evidence type="ECO:0000256" key="3">
    <source>
        <dbReference type="ARBA" id="ARBA00022679"/>
    </source>
</evidence>
<evidence type="ECO:0000256" key="1">
    <source>
        <dbReference type="ARBA" id="ARBA00001946"/>
    </source>
</evidence>
<dbReference type="SFLD" id="SFLDS00005">
    <property type="entry name" value="Isoprenoid_Synthase_Type_I"/>
    <property type="match status" value="1"/>
</dbReference>
<keyword evidence="3 6" id="KW-0808">Transferase</keyword>
<dbReference type="CDD" id="cd00685">
    <property type="entry name" value="Trans_IPPS_HT"/>
    <property type="match status" value="1"/>
</dbReference>
<dbReference type="InterPro" id="IPR000092">
    <property type="entry name" value="Polyprenyl_synt"/>
</dbReference>
<sequence>MKDEEFTAILNSESSKTGKTIQQFLEERATEASSLSEENKEFYLNLEEFIMRGGKRLRPIAFIMAYKGVNGRLDDKIYLPSISIELLHNATLVHDDIIDHDTMRRGGPTFHTKYTQLYTGIASDPADFGLSVGILGGNILFNLGVEAILKSDFENDRKLKALKLYTDGFREVVEGVFLESAMVIRRSSSEKEYLTMIRLKTSSLFEKGILMGATLAGANEKIIDALSTYAIRTGQAFQIQDDILGVFGVEEVTGKPSDSDIKEGKMTLLRIKLLEVCNHNERDKINKIYGNRNACEKDIEYLRKLLIEKNVLGYCQKLSATLSDEAINSLERVKGEFTSDAIEFFIKLSEFVINRKK</sequence>
<dbReference type="GO" id="GO:0046872">
    <property type="term" value="F:metal ion binding"/>
    <property type="evidence" value="ECO:0007669"/>
    <property type="project" value="UniProtKB-KW"/>
</dbReference>
<dbReference type="PANTHER" id="PTHR12001">
    <property type="entry name" value="GERANYLGERANYL PYROPHOSPHATE SYNTHASE"/>
    <property type="match status" value="1"/>
</dbReference>
<dbReference type="KEGG" id="oyw:OdinLCB4_001875"/>